<evidence type="ECO:0000313" key="3">
    <source>
        <dbReference type="Proteomes" id="UP001153076"/>
    </source>
</evidence>
<sequence length="270" mass="31033">MDGSCGSQRAPLESGDESSHDPIYRCSSSLKTLTVSPPVDSRITWIRKEKVQKGTLSYSYNDEKSCINVCRDYANFFNAMVLEKVNMDSNGDKKFLVTPSFYPAPHKLLTLRRNWGVDFKFRGLSSFMVGAIEWSEYILKHFEHTTRSANTYGAVGVSCYPYRFDRDRAFCELWGALTNMLHHGAGEVNISLYDLERIAGLPILGDVYEEFLPHNEDLMDDEKFSPTVLELPHIHAELFCFHKSSHVYWNWWLDHFYRGELIWGAFGKGA</sequence>
<organism evidence="2 3">
    <name type="scientific">Carnegiea gigantea</name>
    <dbReference type="NCBI Taxonomy" id="171969"/>
    <lineage>
        <taxon>Eukaryota</taxon>
        <taxon>Viridiplantae</taxon>
        <taxon>Streptophyta</taxon>
        <taxon>Embryophyta</taxon>
        <taxon>Tracheophyta</taxon>
        <taxon>Spermatophyta</taxon>
        <taxon>Magnoliopsida</taxon>
        <taxon>eudicotyledons</taxon>
        <taxon>Gunneridae</taxon>
        <taxon>Pentapetalae</taxon>
        <taxon>Caryophyllales</taxon>
        <taxon>Cactineae</taxon>
        <taxon>Cactaceae</taxon>
        <taxon>Cactoideae</taxon>
        <taxon>Echinocereeae</taxon>
        <taxon>Carnegiea</taxon>
    </lineage>
</organism>
<feature type="region of interest" description="Disordered" evidence="1">
    <location>
        <begin position="1"/>
        <end position="21"/>
    </location>
</feature>
<keyword evidence="3" id="KW-1185">Reference proteome</keyword>
<protein>
    <submittedName>
        <fullName evidence="2">Uncharacterized protein</fullName>
    </submittedName>
</protein>
<evidence type="ECO:0000256" key="1">
    <source>
        <dbReference type="SAM" id="MobiDB-lite"/>
    </source>
</evidence>
<proteinExistence type="predicted"/>
<reference evidence="2" key="1">
    <citation type="submission" date="2022-04" db="EMBL/GenBank/DDBJ databases">
        <title>Carnegiea gigantea Genome sequencing and assembly v2.</title>
        <authorList>
            <person name="Copetti D."/>
            <person name="Sanderson M.J."/>
            <person name="Burquez A."/>
            <person name="Wojciechowski M.F."/>
        </authorList>
    </citation>
    <scope>NUCLEOTIDE SEQUENCE</scope>
    <source>
        <strain evidence="2">SGP5-SGP5p</strain>
        <tissue evidence="2">Aerial part</tissue>
    </source>
</reference>
<gene>
    <name evidence="2" type="ORF">Cgig2_017481</name>
</gene>
<accession>A0A9Q1GLJ3</accession>
<dbReference type="OrthoDB" id="1937804at2759"/>
<dbReference type="Proteomes" id="UP001153076">
    <property type="component" value="Unassembled WGS sequence"/>
</dbReference>
<comment type="caution">
    <text evidence="2">The sequence shown here is derived from an EMBL/GenBank/DDBJ whole genome shotgun (WGS) entry which is preliminary data.</text>
</comment>
<evidence type="ECO:0000313" key="2">
    <source>
        <dbReference type="EMBL" id="KAJ8421404.1"/>
    </source>
</evidence>
<dbReference type="AlphaFoldDB" id="A0A9Q1GLJ3"/>
<dbReference type="EMBL" id="JAKOGI010002738">
    <property type="protein sequence ID" value="KAJ8421404.1"/>
    <property type="molecule type" value="Genomic_DNA"/>
</dbReference>
<name>A0A9Q1GLJ3_9CARY</name>